<keyword evidence="11" id="KW-1006">Bacterial flagellum protein export</keyword>
<keyword evidence="9" id="KW-0342">GTP-binding</keyword>
<accession>A0A7X2PDA7</accession>
<comment type="caution">
    <text evidence="15">The sequence shown here is derived from an EMBL/GenBank/DDBJ whole genome shotgun (WGS) entry which is preliminary data.</text>
</comment>
<keyword evidence="10" id="KW-0472">Membrane</keyword>
<dbReference type="RefSeq" id="WP_154425256.1">
    <property type="nucleotide sequence ID" value="NZ_JAQYGB010000050.1"/>
</dbReference>
<dbReference type="InterPro" id="IPR027417">
    <property type="entry name" value="P-loop_NTPase"/>
</dbReference>
<evidence type="ECO:0000256" key="6">
    <source>
        <dbReference type="ARBA" id="ARBA00022741"/>
    </source>
</evidence>
<dbReference type="GO" id="GO:0006614">
    <property type="term" value="P:SRP-dependent cotranslational protein targeting to membrane"/>
    <property type="evidence" value="ECO:0007669"/>
    <property type="project" value="InterPro"/>
</dbReference>
<comment type="function">
    <text evidence="12">Necessary for flagellar biosynthesis. May be involved in translocation of the flagellum.</text>
</comment>
<evidence type="ECO:0000256" key="3">
    <source>
        <dbReference type="ARBA" id="ARBA00014919"/>
    </source>
</evidence>
<evidence type="ECO:0000256" key="8">
    <source>
        <dbReference type="ARBA" id="ARBA00022927"/>
    </source>
</evidence>
<dbReference type="GO" id="GO:0005886">
    <property type="term" value="C:plasma membrane"/>
    <property type="evidence" value="ECO:0007669"/>
    <property type="project" value="UniProtKB-SubCell"/>
</dbReference>
<dbReference type="SMART" id="SM00962">
    <property type="entry name" value="SRP54"/>
    <property type="match status" value="1"/>
</dbReference>
<evidence type="ECO:0000313" key="15">
    <source>
        <dbReference type="EMBL" id="MSU06280.1"/>
    </source>
</evidence>
<dbReference type="GO" id="GO:0005047">
    <property type="term" value="F:signal recognition particle binding"/>
    <property type="evidence" value="ECO:0007669"/>
    <property type="project" value="TreeGrafter"/>
</dbReference>
<keyword evidence="16" id="KW-1185">Reference proteome</keyword>
<dbReference type="Gene3D" id="3.40.50.300">
    <property type="entry name" value="P-loop containing nucleotide triphosphate hydrolases"/>
    <property type="match status" value="1"/>
</dbReference>
<evidence type="ECO:0000256" key="4">
    <source>
        <dbReference type="ARBA" id="ARBA00022448"/>
    </source>
</evidence>
<dbReference type="FunFam" id="3.40.50.300:FF:000695">
    <property type="entry name" value="Flagellar biosynthesis regulator FlhF"/>
    <property type="match status" value="1"/>
</dbReference>
<evidence type="ECO:0000256" key="10">
    <source>
        <dbReference type="ARBA" id="ARBA00023136"/>
    </source>
</evidence>
<dbReference type="AlphaFoldDB" id="A0A7X2PDA7"/>
<dbReference type="EMBL" id="VUNN01000009">
    <property type="protein sequence ID" value="MSU06280.1"/>
    <property type="molecule type" value="Genomic_DNA"/>
</dbReference>
<keyword evidence="8" id="KW-0653">Protein transport</keyword>
<dbReference type="GO" id="GO:0015031">
    <property type="term" value="P:protein transport"/>
    <property type="evidence" value="ECO:0007669"/>
    <property type="project" value="UniProtKB-KW"/>
</dbReference>
<keyword evidence="5" id="KW-1003">Cell membrane</keyword>
<evidence type="ECO:0000256" key="13">
    <source>
        <dbReference type="ARBA" id="ARBA00030866"/>
    </source>
</evidence>
<organism evidence="15 16">
    <name type="scientific">Bullifex porci</name>
    <dbReference type="NCBI Taxonomy" id="2606638"/>
    <lineage>
        <taxon>Bacteria</taxon>
        <taxon>Pseudomonadati</taxon>
        <taxon>Spirochaetota</taxon>
        <taxon>Spirochaetia</taxon>
        <taxon>Spirochaetales</taxon>
        <taxon>Spirochaetaceae</taxon>
        <taxon>Bullifex</taxon>
    </lineage>
</organism>
<keyword evidence="4" id="KW-0813">Transport</keyword>
<evidence type="ECO:0000313" key="16">
    <source>
        <dbReference type="Proteomes" id="UP000460549"/>
    </source>
</evidence>
<reference evidence="15 16" key="1">
    <citation type="submission" date="2019-08" db="EMBL/GenBank/DDBJ databases">
        <title>In-depth cultivation of the pig gut microbiome towards novel bacterial diversity and tailored functional studies.</title>
        <authorList>
            <person name="Wylensek D."/>
            <person name="Hitch T.C.A."/>
            <person name="Clavel T."/>
        </authorList>
    </citation>
    <scope>NUCLEOTIDE SEQUENCE [LARGE SCALE GENOMIC DNA]</scope>
    <source>
        <strain evidence="15 16">NM-380-WT-3C1</strain>
    </source>
</reference>
<dbReference type="PANTHER" id="PTHR43134:SF3">
    <property type="entry name" value="FLAGELLAR BIOSYNTHESIS PROTEIN FLHF"/>
    <property type="match status" value="1"/>
</dbReference>
<keyword evidence="6" id="KW-0547">Nucleotide-binding</keyword>
<dbReference type="GO" id="GO:0003924">
    <property type="term" value="F:GTPase activity"/>
    <property type="evidence" value="ECO:0007669"/>
    <property type="project" value="InterPro"/>
</dbReference>
<dbReference type="PANTHER" id="PTHR43134">
    <property type="entry name" value="SIGNAL RECOGNITION PARTICLE RECEPTOR SUBUNIT ALPHA"/>
    <property type="match status" value="1"/>
</dbReference>
<evidence type="ECO:0000256" key="12">
    <source>
        <dbReference type="ARBA" id="ARBA00025337"/>
    </source>
</evidence>
<comment type="similarity">
    <text evidence="2">Belongs to the GTP-binding SRP family.</text>
</comment>
<comment type="subcellular location">
    <subcellularLocation>
        <location evidence="1">Cell membrane</location>
        <topology evidence="1">Peripheral membrane protein</topology>
        <orientation evidence="1">Cytoplasmic side</orientation>
    </subcellularLocation>
</comment>
<dbReference type="Proteomes" id="UP000460549">
    <property type="component" value="Unassembled WGS sequence"/>
</dbReference>
<name>A0A7X2PDA7_9SPIO</name>
<dbReference type="InterPro" id="IPR000897">
    <property type="entry name" value="SRP54_GTPase_dom"/>
</dbReference>
<keyword evidence="7" id="KW-1005">Bacterial flagellum biogenesis</keyword>
<dbReference type="InterPro" id="IPR047040">
    <property type="entry name" value="FlhF__GTPase_dom"/>
</dbReference>
<gene>
    <name evidence="15" type="ORF">FYJ80_05735</name>
</gene>
<protein>
    <recommendedName>
        <fullName evidence="3">Flagellar biosynthesis protein FlhF</fullName>
    </recommendedName>
    <alternativeName>
        <fullName evidence="13">Flagella-associated GTP-binding protein</fullName>
    </alternativeName>
</protein>
<evidence type="ECO:0000256" key="2">
    <source>
        <dbReference type="ARBA" id="ARBA00008531"/>
    </source>
</evidence>
<evidence type="ECO:0000259" key="14">
    <source>
        <dbReference type="SMART" id="SM00962"/>
    </source>
</evidence>
<dbReference type="GO" id="GO:0044781">
    <property type="term" value="P:bacterial-type flagellum organization"/>
    <property type="evidence" value="ECO:0007669"/>
    <property type="project" value="UniProtKB-KW"/>
</dbReference>
<evidence type="ECO:0000256" key="11">
    <source>
        <dbReference type="ARBA" id="ARBA00023225"/>
    </source>
</evidence>
<dbReference type="SUPFAM" id="SSF52540">
    <property type="entry name" value="P-loop containing nucleoside triphosphate hydrolases"/>
    <property type="match status" value="1"/>
</dbReference>
<dbReference type="Pfam" id="PF00448">
    <property type="entry name" value="SRP54"/>
    <property type="match status" value="1"/>
</dbReference>
<feature type="domain" description="SRP54-type proteins GTP-binding" evidence="14">
    <location>
        <begin position="158"/>
        <end position="350"/>
    </location>
</feature>
<dbReference type="GO" id="GO:0005525">
    <property type="term" value="F:GTP binding"/>
    <property type="evidence" value="ECO:0007669"/>
    <property type="project" value="UniProtKB-KW"/>
</dbReference>
<evidence type="ECO:0000256" key="5">
    <source>
        <dbReference type="ARBA" id="ARBA00022475"/>
    </source>
</evidence>
<evidence type="ECO:0000256" key="9">
    <source>
        <dbReference type="ARBA" id="ARBA00023134"/>
    </source>
</evidence>
<sequence>MEYITITSDSYESCVSEAKAKYGERVRIHSRRDYTVGGGLFAKKRNKCEIVCYLAPEKAVANSQNVTKEDLKEFEKEARTPDPSSLTLEEKLETNLRKNEGEKSRVVDALLDENDIKGPFRDKVLLDFDFSVSDIPLELSDRIISNVSIDHLSQAHPKRYMVFLGPTGSGKTTTLAKIGSLYKNVGKSVAIITLDSYRVGAYEQVKAFGDAFDIPVLLVKDEDEVILAQEKLRGYELVLVDTMGISPEDGALNLKLKGLLSLFRSNETSFILTLAANLKSGDMMKQYKSYNAFNISSLIVTKLDETESIGSFLTFAYESGKPISFATCGQKVPQDLKKASTTVVLEYLKGFGIDVKRLAAQLLN</sequence>
<evidence type="ECO:0000256" key="1">
    <source>
        <dbReference type="ARBA" id="ARBA00004413"/>
    </source>
</evidence>
<proteinExistence type="inferred from homology"/>
<evidence type="ECO:0000256" key="7">
    <source>
        <dbReference type="ARBA" id="ARBA00022795"/>
    </source>
</evidence>
<dbReference type="CDD" id="cd17873">
    <property type="entry name" value="FlhF"/>
    <property type="match status" value="1"/>
</dbReference>